<dbReference type="Proteomes" id="UP000054018">
    <property type="component" value="Unassembled WGS sequence"/>
</dbReference>
<gene>
    <name evidence="1" type="ORF">PISMIDRAFT_633858</name>
</gene>
<evidence type="ECO:0000313" key="2">
    <source>
        <dbReference type="Proteomes" id="UP000054018"/>
    </source>
</evidence>
<dbReference type="HOGENOM" id="CLU_460878_0_0_1"/>
<dbReference type="EMBL" id="KN833698">
    <property type="protein sequence ID" value="KIK27011.1"/>
    <property type="molecule type" value="Genomic_DNA"/>
</dbReference>
<dbReference type="PANTHER" id="PTHR10882:SF0">
    <property type="entry name" value="DIPHTHINE METHYL ESTER SYNTHASE"/>
    <property type="match status" value="1"/>
</dbReference>
<proteinExistence type="predicted"/>
<name>A0A0C9ZCQ3_9AGAM</name>
<evidence type="ECO:0000313" key="1">
    <source>
        <dbReference type="EMBL" id="KIK27011.1"/>
    </source>
</evidence>
<organism evidence="1 2">
    <name type="scientific">Pisolithus microcarpus 441</name>
    <dbReference type="NCBI Taxonomy" id="765257"/>
    <lineage>
        <taxon>Eukaryota</taxon>
        <taxon>Fungi</taxon>
        <taxon>Dikarya</taxon>
        <taxon>Basidiomycota</taxon>
        <taxon>Agaricomycotina</taxon>
        <taxon>Agaricomycetes</taxon>
        <taxon>Agaricomycetidae</taxon>
        <taxon>Boletales</taxon>
        <taxon>Sclerodermatineae</taxon>
        <taxon>Pisolithaceae</taxon>
        <taxon>Pisolithus</taxon>
    </lineage>
</organism>
<reference evidence="2" key="2">
    <citation type="submission" date="2015-01" db="EMBL/GenBank/DDBJ databases">
        <title>Evolutionary Origins and Diversification of the Mycorrhizal Mutualists.</title>
        <authorList>
            <consortium name="DOE Joint Genome Institute"/>
            <consortium name="Mycorrhizal Genomics Consortium"/>
            <person name="Kohler A."/>
            <person name="Kuo A."/>
            <person name="Nagy L.G."/>
            <person name="Floudas D."/>
            <person name="Copeland A."/>
            <person name="Barry K.W."/>
            <person name="Cichocki N."/>
            <person name="Veneault-Fourrey C."/>
            <person name="LaButti K."/>
            <person name="Lindquist E.A."/>
            <person name="Lipzen A."/>
            <person name="Lundell T."/>
            <person name="Morin E."/>
            <person name="Murat C."/>
            <person name="Riley R."/>
            <person name="Ohm R."/>
            <person name="Sun H."/>
            <person name="Tunlid A."/>
            <person name="Henrissat B."/>
            <person name="Grigoriev I.V."/>
            <person name="Hibbett D.S."/>
            <person name="Martin F."/>
        </authorList>
    </citation>
    <scope>NUCLEOTIDE SEQUENCE [LARGE SCALE GENOMIC DNA]</scope>
    <source>
        <strain evidence="2">441</strain>
    </source>
</reference>
<dbReference type="PANTHER" id="PTHR10882">
    <property type="entry name" value="DIPHTHINE SYNTHASE"/>
    <property type="match status" value="1"/>
</dbReference>
<dbReference type="AlphaFoldDB" id="A0A0C9ZCQ3"/>
<accession>A0A0C9ZCQ3</accession>
<sequence>MSTSIGNCAWNLRKGVPAIVDISTYSSTLGCTMGPSHMRVSIRSTKLPLRGREFRWSSHPSKTGDVELKLQAYEQEDVAMERRQGCSLLVRQFDASWDALSTTRMHSLGYPDSFKTAFDVITERMPQNEEQSLSLAGNQARGLSTDAALREQEGSKEVVTKVELLIHLIDTSSRDFLKMGTRLGTGSLPGHLRGKSDAMDMLLTKPLDHGVERSLETIAEDIIDGILSACYIAGVPSFGTTVAADLSAASATCALSLVRWLIDAGYQIAGDKAVERWDRGTAASCERLCKNMMVSSRSAARDIPHSGSDLDALLEDLSGSAVSISLALINVTIPTTQSSKDTTCYPIANSGDALIAPLHLYGQVISASPPASFFSTHKDARASLGIAIYYHAWDIASQKNLWNLVVCSLQELDMLAILGRMLHLAATIGVLVTTNKPLRDGWERRCKAISGLDAGAASTNYHHLYRQDAIFRSVRLLSCTWKHILLVNKERLETFYGKEIIVTDRGMVETHAEEILYGADKQDVSLLVVGDTFEWSLVLFTDTCQKLDSFCDRICESNMGLGLTTLILLDIKVKEENLAWYVFLSERAFLEV</sequence>
<dbReference type="STRING" id="765257.A0A0C9ZCQ3"/>
<reference evidence="1 2" key="1">
    <citation type="submission" date="2014-04" db="EMBL/GenBank/DDBJ databases">
        <authorList>
            <consortium name="DOE Joint Genome Institute"/>
            <person name="Kuo A."/>
            <person name="Kohler A."/>
            <person name="Costa M.D."/>
            <person name="Nagy L.G."/>
            <person name="Floudas D."/>
            <person name="Copeland A."/>
            <person name="Barry K.W."/>
            <person name="Cichocki N."/>
            <person name="Veneault-Fourrey C."/>
            <person name="LaButti K."/>
            <person name="Lindquist E.A."/>
            <person name="Lipzen A."/>
            <person name="Lundell T."/>
            <person name="Morin E."/>
            <person name="Murat C."/>
            <person name="Sun H."/>
            <person name="Tunlid A."/>
            <person name="Henrissat B."/>
            <person name="Grigoriev I.V."/>
            <person name="Hibbett D.S."/>
            <person name="Martin F."/>
            <person name="Nordberg H.P."/>
            <person name="Cantor M.N."/>
            <person name="Hua S.X."/>
        </authorList>
    </citation>
    <scope>NUCLEOTIDE SEQUENCE [LARGE SCALE GENOMIC DNA]</scope>
    <source>
        <strain evidence="1 2">441</strain>
    </source>
</reference>
<dbReference type="InterPro" id="IPR004551">
    <property type="entry name" value="Dphthn_synthase"/>
</dbReference>
<dbReference type="GO" id="GO:0008168">
    <property type="term" value="F:methyltransferase activity"/>
    <property type="evidence" value="ECO:0007669"/>
    <property type="project" value="InterPro"/>
</dbReference>
<dbReference type="Gene3D" id="3.40.1010.10">
    <property type="entry name" value="Cobalt-precorrin-4 Transmethylase, Domain 1"/>
    <property type="match status" value="1"/>
</dbReference>
<dbReference type="InterPro" id="IPR014777">
    <property type="entry name" value="4pyrrole_Mease_sub1"/>
</dbReference>
<protein>
    <submittedName>
        <fullName evidence="1">Uncharacterized protein</fullName>
    </submittedName>
</protein>
<dbReference type="GO" id="GO:0017183">
    <property type="term" value="P:protein histidyl modification to diphthamide"/>
    <property type="evidence" value="ECO:0007669"/>
    <property type="project" value="InterPro"/>
</dbReference>
<keyword evidence="2" id="KW-1185">Reference proteome</keyword>